<gene>
    <name evidence="1" type="ORF">OVN521_LOCUS31690</name>
    <name evidence="2" type="ORF">UXM345_LOCUS34018</name>
</gene>
<evidence type="ECO:0000313" key="1">
    <source>
        <dbReference type="EMBL" id="CAF4312321.1"/>
    </source>
</evidence>
<dbReference type="EMBL" id="CAJOBG010017678">
    <property type="protein sequence ID" value="CAF4312321.1"/>
    <property type="molecule type" value="Genomic_DNA"/>
</dbReference>
<dbReference type="Pfam" id="PF11573">
    <property type="entry name" value="Med23"/>
    <property type="match status" value="1"/>
</dbReference>
<dbReference type="AlphaFoldDB" id="A0A820IH68"/>
<sequence length="72" mass="8554">APVTFSYHTLFVYEKKLGEKSNFRQSLIMGTLGNIYHIRKMKWCFSNNFTSYIEVYLRLDGEKRQLPSPVFN</sequence>
<dbReference type="InterPro" id="IPR021629">
    <property type="entry name" value="Mediator_Med23"/>
</dbReference>
<dbReference type="Proteomes" id="UP000663842">
    <property type="component" value="Unassembled WGS sequence"/>
</dbReference>
<keyword evidence="3" id="KW-1185">Reference proteome</keyword>
<comment type="caution">
    <text evidence="1">The sequence shown here is derived from an EMBL/GenBank/DDBJ whole genome shotgun (WGS) entry which is preliminary data.</text>
</comment>
<feature type="non-terminal residue" evidence="1">
    <location>
        <position position="72"/>
    </location>
</feature>
<accession>A0A820IH68</accession>
<evidence type="ECO:0000313" key="2">
    <source>
        <dbReference type="EMBL" id="CAF4312496.1"/>
    </source>
</evidence>
<evidence type="ECO:0000313" key="3">
    <source>
        <dbReference type="Proteomes" id="UP000663866"/>
    </source>
</evidence>
<reference evidence="1" key="1">
    <citation type="submission" date="2021-02" db="EMBL/GenBank/DDBJ databases">
        <authorList>
            <person name="Nowell W R."/>
        </authorList>
    </citation>
    <scope>NUCLEOTIDE SEQUENCE</scope>
</reference>
<organism evidence="1 3">
    <name type="scientific">Rotaria magnacalcarata</name>
    <dbReference type="NCBI Taxonomy" id="392030"/>
    <lineage>
        <taxon>Eukaryota</taxon>
        <taxon>Metazoa</taxon>
        <taxon>Spiralia</taxon>
        <taxon>Gnathifera</taxon>
        <taxon>Rotifera</taxon>
        <taxon>Eurotatoria</taxon>
        <taxon>Bdelloidea</taxon>
        <taxon>Philodinida</taxon>
        <taxon>Philodinidae</taxon>
        <taxon>Rotaria</taxon>
    </lineage>
</organism>
<name>A0A820IH68_9BILA</name>
<protein>
    <submittedName>
        <fullName evidence="1">Uncharacterized protein</fullName>
    </submittedName>
</protein>
<proteinExistence type="predicted"/>
<dbReference type="Proteomes" id="UP000663866">
    <property type="component" value="Unassembled WGS sequence"/>
</dbReference>
<dbReference type="EMBL" id="CAJOBF010011961">
    <property type="protein sequence ID" value="CAF4312496.1"/>
    <property type="molecule type" value="Genomic_DNA"/>
</dbReference>